<evidence type="ECO:0000313" key="2">
    <source>
        <dbReference type="Proteomes" id="UP001221898"/>
    </source>
</evidence>
<sequence>MMLRREQLEGPWGLKGRVLQGWDPQAQDLYGTHHKLFGYLEPASKVSARLPFRFKVHHIPGKENATADYLSRCSTEVPEEGECVMAAPNRRT</sequence>
<protein>
    <submittedName>
        <fullName evidence="1">Uncharacterized protein</fullName>
    </submittedName>
</protein>
<proteinExistence type="predicted"/>
<dbReference type="EMBL" id="JAINUG010000014">
    <property type="protein sequence ID" value="KAJ8414056.1"/>
    <property type="molecule type" value="Genomic_DNA"/>
</dbReference>
<accession>A0AAD7WY82</accession>
<dbReference type="AlphaFoldDB" id="A0AAD7WY82"/>
<gene>
    <name evidence="1" type="ORF">AAFF_G00066540</name>
</gene>
<organism evidence="1 2">
    <name type="scientific">Aldrovandia affinis</name>
    <dbReference type="NCBI Taxonomy" id="143900"/>
    <lineage>
        <taxon>Eukaryota</taxon>
        <taxon>Metazoa</taxon>
        <taxon>Chordata</taxon>
        <taxon>Craniata</taxon>
        <taxon>Vertebrata</taxon>
        <taxon>Euteleostomi</taxon>
        <taxon>Actinopterygii</taxon>
        <taxon>Neopterygii</taxon>
        <taxon>Teleostei</taxon>
        <taxon>Notacanthiformes</taxon>
        <taxon>Halosauridae</taxon>
        <taxon>Aldrovandia</taxon>
    </lineage>
</organism>
<dbReference type="Proteomes" id="UP001221898">
    <property type="component" value="Unassembled WGS sequence"/>
</dbReference>
<evidence type="ECO:0000313" key="1">
    <source>
        <dbReference type="EMBL" id="KAJ8414056.1"/>
    </source>
</evidence>
<comment type="caution">
    <text evidence="1">The sequence shown here is derived from an EMBL/GenBank/DDBJ whole genome shotgun (WGS) entry which is preliminary data.</text>
</comment>
<keyword evidence="2" id="KW-1185">Reference proteome</keyword>
<name>A0AAD7WY82_9TELE</name>
<reference evidence="1" key="1">
    <citation type="journal article" date="2023" name="Science">
        <title>Genome structures resolve the early diversification of teleost fishes.</title>
        <authorList>
            <person name="Parey E."/>
            <person name="Louis A."/>
            <person name="Montfort J."/>
            <person name="Bouchez O."/>
            <person name="Roques C."/>
            <person name="Iampietro C."/>
            <person name="Lluch J."/>
            <person name="Castinel A."/>
            <person name="Donnadieu C."/>
            <person name="Desvignes T."/>
            <person name="Floi Bucao C."/>
            <person name="Jouanno E."/>
            <person name="Wen M."/>
            <person name="Mejri S."/>
            <person name="Dirks R."/>
            <person name="Jansen H."/>
            <person name="Henkel C."/>
            <person name="Chen W.J."/>
            <person name="Zahm M."/>
            <person name="Cabau C."/>
            <person name="Klopp C."/>
            <person name="Thompson A.W."/>
            <person name="Robinson-Rechavi M."/>
            <person name="Braasch I."/>
            <person name="Lecointre G."/>
            <person name="Bobe J."/>
            <person name="Postlethwait J.H."/>
            <person name="Berthelot C."/>
            <person name="Roest Crollius H."/>
            <person name="Guiguen Y."/>
        </authorList>
    </citation>
    <scope>NUCLEOTIDE SEQUENCE</scope>
    <source>
        <strain evidence="1">NC1722</strain>
    </source>
</reference>